<dbReference type="InterPro" id="IPR000477">
    <property type="entry name" value="RT_dom"/>
</dbReference>
<dbReference type="PROSITE" id="PS50994">
    <property type="entry name" value="INTEGRASE"/>
    <property type="match status" value="1"/>
</dbReference>
<keyword evidence="1" id="KW-0808">Transferase</keyword>
<keyword evidence="2" id="KW-0548">Nucleotidyltransferase</keyword>
<evidence type="ECO:0000256" key="2">
    <source>
        <dbReference type="ARBA" id="ARBA00022695"/>
    </source>
</evidence>
<dbReference type="InterPro" id="IPR021109">
    <property type="entry name" value="Peptidase_aspartic_dom_sf"/>
</dbReference>
<dbReference type="CDD" id="cd01647">
    <property type="entry name" value="RT_LTR"/>
    <property type="match status" value="1"/>
</dbReference>
<dbReference type="InterPro" id="IPR043502">
    <property type="entry name" value="DNA/RNA_pol_sf"/>
</dbReference>
<evidence type="ECO:0000259" key="5">
    <source>
        <dbReference type="PROSITE" id="PS50994"/>
    </source>
</evidence>
<dbReference type="InterPro" id="IPR012337">
    <property type="entry name" value="RNaseH-like_sf"/>
</dbReference>
<dbReference type="EMBL" id="SSTE01000542">
    <property type="protein sequence ID" value="KAA0067464.1"/>
    <property type="molecule type" value="Genomic_DNA"/>
</dbReference>
<dbReference type="SUPFAM" id="SSF50630">
    <property type="entry name" value="Acid proteases"/>
    <property type="match status" value="1"/>
</dbReference>
<protein>
    <submittedName>
        <fullName evidence="6">Ty3-gypsy retrotransposon protein</fullName>
    </submittedName>
</protein>
<organism evidence="6 7">
    <name type="scientific">Cucumis melo var. makuwa</name>
    <name type="common">Oriental melon</name>
    <dbReference type="NCBI Taxonomy" id="1194695"/>
    <lineage>
        <taxon>Eukaryota</taxon>
        <taxon>Viridiplantae</taxon>
        <taxon>Streptophyta</taxon>
        <taxon>Embryophyta</taxon>
        <taxon>Tracheophyta</taxon>
        <taxon>Spermatophyta</taxon>
        <taxon>Magnoliopsida</taxon>
        <taxon>eudicotyledons</taxon>
        <taxon>Gunneridae</taxon>
        <taxon>Pentapetalae</taxon>
        <taxon>rosids</taxon>
        <taxon>fabids</taxon>
        <taxon>Cucurbitales</taxon>
        <taxon>Cucurbitaceae</taxon>
        <taxon>Benincaseae</taxon>
        <taxon>Cucumis</taxon>
    </lineage>
</organism>
<dbReference type="Gene3D" id="3.30.420.10">
    <property type="entry name" value="Ribonuclease H-like superfamily/Ribonuclease H"/>
    <property type="match status" value="1"/>
</dbReference>
<dbReference type="OrthoDB" id="784813at2759"/>
<evidence type="ECO:0000313" key="6">
    <source>
        <dbReference type="EMBL" id="KAA0067464.1"/>
    </source>
</evidence>
<dbReference type="Pfam" id="PF00078">
    <property type="entry name" value="RVT_1"/>
    <property type="match status" value="1"/>
</dbReference>
<comment type="caution">
    <text evidence="6">The sequence shown here is derived from an EMBL/GenBank/DDBJ whole genome shotgun (WGS) entry which is preliminary data.</text>
</comment>
<dbReference type="InterPro" id="IPR043128">
    <property type="entry name" value="Rev_trsase/Diguanyl_cyclase"/>
</dbReference>
<dbReference type="SUPFAM" id="SSF53098">
    <property type="entry name" value="Ribonuclease H-like"/>
    <property type="match status" value="1"/>
</dbReference>
<evidence type="ECO:0000256" key="3">
    <source>
        <dbReference type="ARBA" id="ARBA00022722"/>
    </source>
</evidence>
<evidence type="ECO:0000256" key="1">
    <source>
        <dbReference type="ARBA" id="ARBA00022679"/>
    </source>
</evidence>
<dbReference type="Proteomes" id="UP000321393">
    <property type="component" value="Unassembled WGS sequence"/>
</dbReference>
<dbReference type="AlphaFoldDB" id="A0A5A7VJC9"/>
<dbReference type="Gene3D" id="2.40.70.10">
    <property type="entry name" value="Acid Proteases"/>
    <property type="match status" value="1"/>
</dbReference>
<dbReference type="PANTHER" id="PTHR37984:SF5">
    <property type="entry name" value="PROTEIN NYNRIN-LIKE"/>
    <property type="match status" value="1"/>
</dbReference>
<proteinExistence type="predicted"/>
<sequence>MLDETYRVEQNQRAGTLPVLGHYALVLFDSSSSHSFISSAFVLHARIEVEPLYHILSVSTPSRESMLSNEKVKVCQIEIANHMIKVTLLVLDMHDFDVIMGMHWLAANHASIDCSCKELAFNPPLKASFIFKEKGSRSLPKVISAMRANKLLNQGTRSILASVVKTREVNVSLPSKPMVRDYSDVFLKEFPGLPPHREIKLVIELETGTVPISRAPYRIAPAELKDLKVQIDDLFDQLQGATVFSKIDLRSGYHQLRIKDSDILKTTFRSRYRNYEFIVMFFGLTNAPTVFMDLVNIVFKEFLDTFVIVFVDDILIYSKTEAKHEEQLRMVLETLRANKLYVKFSKCEFWLKHVPFLGHVVSKAGVPMDPAKIEAITCWPRPSIVSEVCSFLGLVGYYRRFVENFSRIATPLSQLTRKGASFVWGKACDDSFQNLKQKLVTASILTVPYGSGSFVIYSDASKKCKTDVVADALSRKASHSTALITRQAPLYRDFERAEIAVSAGAVTSQLAQLAVQPTLRQKIIVAQSNDPYLVEKHCLVEAGQAVEFSIYSVVRLHGVPVSIVSDRDAHFTFKLWKGLQTVVGTRLDLSTTFHPQTNGQTERLNQVLEDMLSLVCWNEVGEQRLMGPELVQSTNEAIQKIKSRMQTTQSRQKSYADVRRKDLEFYMADKLFLKVLHMKVHDVFHVSMLRKYVSNPSYVVDYEPLEIDENLSYTEQPIEVLAREVKMLRNREIPLVKVLWRNHKVEEATWKREDDMRARYLELFEE</sequence>
<keyword evidence="3" id="KW-0540">Nuclease</keyword>
<accession>A0A5A7VJC9</accession>
<dbReference type="CDD" id="cd00303">
    <property type="entry name" value="retropepsin_like"/>
    <property type="match status" value="1"/>
</dbReference>
<dbReference type="Gene3D" id="3.10.10.10">
    <property type="entry name" value="HIV Type 1 Reverse Transcriptase, subunit A, domain 1"/>
    <property type="match status" value="1"/>
</dbReference>
<dbReference type="Pfam" id="PF08284">
    <property type="entry name" value="RVP_2"/>
    <property type="match status" value="1"/>
</dbReference>
<dbReference type="GO" id="GO:0003676">
    <property type="term" value="F:nucleic acid binding"/>
    <property type="evidence" value="ECO:0007669"/>
    <property type="project" value="InterPro"/>
</dbReference>
<dbReference type="Gene3D" id="3.30.70.270">
    <property type="match status" value="2"/>
</dbReference>
<evidence type="ECO:0000313" key="7">
    <source>
        <dbReference type="Proteomes" id="UP000321393"/>
    </source>
</evidence>
<keyword evidence="4" id="KW-0378">Hydrolase</keyword>
<dbReference type="FunFam" id="3.30.70.270:FF:000020">
    <property type="entry name" value="Transposon Tf2-6 polyprotein-like Protein"/>
    <property type="match status" value="1"/>
</dbReference>
<dbReference type="SUPFAM" id="SSF56672">
    <property type="entry name" value="DNA/RNA polymerases"/>
    <property type="match status" value="1"/>
</dbReference>
<dbReference type="InterPro" id="IPR036397">
    <property type="entry name" value="RNaseH_sf"/>
</dbReference>
<dbReference type="GO" id="GO:0016779">
    <property type="term" value="F:nucleotidyltransferase activity"/>
    <property type="evidence" value="ECO:0007669"/>
    <property type="project" value="UniProtKB-KW"/>
</dbReference>
<gene>
    <name evidence="6" type="ORF">E6C27_scaffold40G001360</name>
</gene>
<dbReference type="InterPro" id="IPR001584">
    <property type="entry name" value="Integrase_cat-core"/>
</dbReference>
<dbReference type="PANTHER" id="PTHR37984">
    <property type="entry name" value="PROTEIN CBG26694"/>
    <property type="match status" value="1"/>
</dbReference>
<dbReference type="GO" id="GO:0015074">
    <property type="term" value="P:DNA integration"/>
    <property type="evidence" value="ECO:0007669"/>
    <property type="project" value="InterPro"/>
</dbReference>
<keyword evidence="4" id="KW-0255">Endonuclease</keyword>
<reference evidence="6 7" key="1">
    <citation type="submission" date="2019-08" db="EMBL/GenBank/DDBJ databases">
        <title>Draft genome sequences of two oriental melons (Cucumis melo L. var makuwa).</title>
        <authorList>
            <person name="Kwon S.-Y."/>
        </authorList>
    </citation>
    <scope>NUCLEOTIDE SEQUENCE [LARGE SCALE GENOMIC DNA]</scope>
    <source>
        <strain evidence="7">cv. SW 3</strain>
        <tissue evidence="6">Leaf</tissue>
    </source>
</reference>
<feature type="domain" description="Integrase catalytic" evidence="5">
    <location>
        <begin position="485"/>
        <end position="670"/>
    </location>
</feature>
<name>A0A5A7VJC9_CUCMM</name>
<dbReference type="GO" id="GO:0004519">
    <property type="term" value="F:endonuclease activity"/>
    <property type="evidence" value="ECO:0007669"/>
    <property type="project" value="UniProtKB-KW"/>
</dbReference>
<dbReference type="InterPro" id="IPR050951">
    <property type="entry name" value="Retrovirus_Pol_polyprotein"/>
</dbReference>
<evidence type="ECO:0000256" key="4">
    <source>
        <dbReference type="ARBA" id="ARBA00022759"/>
    </source>
</evidence>